<evidence type="ECO:0000256" key="8">
    <source>
        <dbReference type="SAM" id="MobiDB-lite"/>
    </source>
</evidence>
<dbReference type="Pfam" id="PF10241">
    <property type="entry name" value="KxDL"/>
    <property type="match status" value="1"/>
</dbReference>
<evidence type="ECO:0000256" key="6">
    <source>
        <dbReference type="ARBA" id="ARBA00022753"/>
    </source>
</evidence>
<comment type="caution">
    <text evidence="10">The sequence shown here is derived from an EMBL/GenBank/DDBJ whole genome shotgun (WGS) entry which is preliminary data.</text>
</comment>
<keyword evidence="11" id="KW-1185">Reference proteome</keyword>
<feature type="domain" description="KxDL" evidence="9">
    <location>
        <begin position="118"/>
        <end position="203"/>
    </location>
</feature>
<name>A0ABY0H7A0_9PEZI</name>
<dbReference type="EMBL" id="QJNS01000126">
    <property type="protein sequence ID" value="RYO85905.1"/>
    <property type="molecule type" value="Genomic_DNA"/>
</dbReference>
<feature type="compositionally biased region" description="Basic and acidic residues" evidence="8">
    <location>
        <begin position="203"/>
        <end position="215"/>
    </location>
</feature>
<reference evidence="10 11" key="1">
    <citation type="submission" date="2018-06" db="EMBL/GenBank/DDBJ databases">
        <title>Complete Genomes of Monosporascus.</title>
        <authorList>
            <person name="Robinson A.J."/>
            <person name="Natvig D.O."/>
        </authorList>
    </citation>
    <scope>NUCLEOTIDE SEQUENCE [LARGE SCALE GENOMIC DNA]</scope>
    <source>
        <strain evidence="10 11">CBS 609.92</strain>
    </source>
</reference>
<dbReference type="PANTHER" id="PTHR37787">
    <property type="entry name" value="BIOGENESIS OF LYSOSOME-RELATED ORGANELLES COMPLEX 1 SUBUNIT KXD1"/>
    <property type="match status" value="1"/>
</dbReference>
<evidence type="ECO:0000256" key="5">
    <source>
        <dbReference type="ARBA" id="ARBA00022448"/>
    </source>
</evidence>
<evidence type="ECO:0000256" key="3">
    <source>
        <dbReference type="ARBA" id="ARBA00005913"/>
    </source>
</evidence>
<sequence length="215" mass="22739">MATYTPPQYYMTTPAVAIPAKGSQGGGYHSSGYASGGSAYSVSPPECDADGSETSGVPSYGHSGLSAATVSTASASGCGDPYASSYYYGPGYGHGHGGGAGSAASASGVDFNEYIQDRFADSFDPIPLDRSLAVQAQTSGQLNAKHRELLELQAKAQARLAKSRARFQEGIQDAQEVRADLEWTSKKVSSLKKKAEKKHSKEYKKARERYPSPEY</sequence>
<comment type="subcellular location">
    <subcellularLocation>
        <location evidence="2">Endosome</location>
    </subcellularLocation>
</comment>
<proteinExistence type="inferred from homology"/>
<accession>A0ABY0H7A0</accession>
<feature type="region of interest" description="Disordered" evidence="8">
    <location>
        <begin position="35"/>
        <end position="63"/>
    </location>
</feature>
<feature type="compositionally biased region" description="Basic residues" evidence="8">
    <location>
        <begin position="189"/>
        <end position="202"/>
    </location>
</feature>
<gene>
    <name evidence="10" type="ORF">DL762_004984</name>
</gene>
<evidence type="ECO:0000313" key="11">
    <source>
        <dbReference type="Proteomes" id="UP000294003"/>
    </source>
</evidence>
<keyword evidence="6" id="KW-0967">Endosome</keyword>
<protein>
    <recommendedName>
        <fullName evidence="4">Biogenesis of lysosome-related organelles complex 1 subunit KXD1</fullName>
    </recommendedName>
    <alternativeName>
        <fullName evidence="7">KxDL homolog</fullName>
    </alternativeName>
</protein>
<dbReference type="Proteomes" id="UP000294003">
    <property type="component" value="Unassembled WGS sequence"/>
</dbReference>
<evidence type="ECO:0000256" key="1">
    <source>
        <dbReference type="ARBA" id="ARBA00002069"/>
    </source>
</evidence>
<keyword evidence="5" id="KW-0813">Transport</keyword>
<feature type="region of interest" description="Disordered" evidence="8">
    <location>
        <begin position="187"/>
        <end position="215"/>
    </location>
</feature>
<comment type="function">
    <text evidence="1">Component of the biogenesis of lysosome-related organelles complex-1 (BLOC-1) involved in endosomal cargo sorting.</text>
</comment>
<dbReference type="PANTHER" id="PTHR37787:SF1">
    <property type="entry name" value="BIOGENESIS OF LYSOSOME-RELATED ORGANELLES COMPLEX 1 SUBUNIT KXD1"/>
    <property type="match status" value="1"/>
</dbReference>
<evidence type="ECO:0000256" key="7">
    <source>
        <dbReference type="ARBA" id="ARBA00029808"/>
    </source>
</evidence>
<organism evidence="10 11">
    <name type="scientific">Monosporascus cannonballus</name>
    <dbReference type="NCBI Taxonomy" id="155416"/>
    <lineage>
        <taxon>Eukaryota</taxon>
        <taxon>Fungi</taxon>
        <taxon>Dikarya</taxon>
        <taxon>Ascomycota</taxon>
        <taxon>Pezizomycotina</taxon>
        <taxon>Sordariomycetes</taxon>
        <taxon>Xylariomycetidae</taxon>
        <taxon>Xylariales</taxon>
        <taxon>Xylariales incertae sedis</taxon>
        <taxon>Monosporascus</taxon>
    </lineage>
</organism>
<dbReference type="InterPro" id="IPR051390">
    <property type="entry name" value="BLOC-1_subunit_KXD1"/>
</dbReference>
<evidence type="ECO:0000256" key="4">
    <source>
        <dbReference type="ARBA" id="ARBA00016207"/>
    </source>
</evidence>
<dbReference type="InterPro" id="IPR019371">
    <property type="entry name" value="KxDL_dom"/>
</dbReference>
<evidence type="ECO:0000313" key="10">
    <source>
        <dbReference type="EMBL" id="RYO85905.1"/>
    </source>
</evidence>
<evidence type="ECO:0000259" key="9">
    <source>
        <dbReference type="Pfam" id="PF10241"/>
    </source>
</evidence>
<evidence type="ECO:0000256" key="2">
    <source>
        <dbReference type="ARBA" id="ARBA00004177"/>
    </source>
</evidence>
<comment type="similarity">
    <text evidence="3">Belongs to the KXD1 family.</text>
</comment>